<organism evidence="1 2">
    <name type="scientific">Pedobacter cryoconitis</name>
    <dbReference type="NCBI Taxonomy" id="188932"/>
    <lineage>
        <taxon>Bacteria</taxon>
        <taxon>Pseudomonadati</taxon>
        <taxon>Bacteroidota</taxon>
        <taxon>Sphingobacteriia</taxon>
        <taxon>Sphingobacteriales</taxon>
        <taxon>Sphingobacteriaceae</taxon>
        <taxon>Pedobacter</taxon>
    </lineage>
</organism>
<evidence type="ECO:0000313" key="2">
    <source>
        <dbReference type="Proteomes" id="UP000537204"/>
    </source>
</evidence>
<sequence length="58" mass="6874">MKMKKEKEIKESGDLAIVPFEPKYSGPFRALNAEWISTYFKMEDKDYQSFDTFKTISK</sequence>
<comment type="caution">
    <text evidence="1">The sequence shown here is derived from an EMBL/GenBank/DDBJ whole genome shotgun (WGS) entry which is preliminary data.</text>
</comment>
<evidence type="ECO:0000313" key="1">
    <source>
        <dbReference type="EMBL" id="MBB5639004.1"/>
    </source>
</evidence>
<name>A0A7W8ZRS1_9SPHI</name>
<reference evidence="1 2" key="1">
    <citation type="submission" date="2020-08" db="EMBL/GenBank/DDBJ databases">
        <title>Genomic Encyclopedia of Type Strains, Phase IV (KMG-V): Genome sequencing to study the core and pangenomes of soil and plant-associated prokaryotes.</title>
        <authorList>
            <person name="Whitman W."/>
        </authorList>
    </citation>
    <scope>NUCLEOTIDE SEQUENCE [LARGE SCALE GENOMIC DNA]</scope>
    <source>
        <strain evidence="1 2">S3M1</strain>
    </source>
</reference>
<accession>A0A7W8ZRS1</accession>
<gene>
    <name evidence="1" type="ORF">HDE68_004942</name>
</gene>
<dbReference type="AlphaFoldDB" id="A0A7W8ZRS1"/>
<dbReference type="Proteomes" id="UP000537204">
    <property type="component" value="Unassembled WGS sequence"/>
</dbReference>
<dbReference type="RefSeq" id="WP_183884866.1">
    <property type="nucleotide sequence ID" value="NZ_JACHCE010000011.1"/>
</dbReference>
<proteinExistence type="predicted"/>
<protein>
    <submittedName>
        <fullName evidence="1">Uncharacterized protein</fullName>
    </submittedName>
</protein>
<dbReference type="EMBL" id="JACHCE010000011">
    <property type="protein sequence ID" value="MBB5639004.1"/>
    <property type="molecule type" value="Genomic_DNA"/>
</dbReference>